<evidence type="ECO:0000313" key="7">
    <source>
        <dbReference type="Proteomes" id="UP001214576"/>
    </source>
</evidence>
<keyword evidence="3 5" id="KW-0175">Coiled coil</keyword>
<comment type="similarity">
    <text evidence="1">Belongs to the CCDC39 family.</text>
</comment>
<dbReference type="InterPro" id="IPR033290">
    <property type="entry name" value="CCDC39"/>
</dbReference>
<dbReference type="PANTHER" id="PTHR18962:SF0">
    <property type="entry name" value="COILED-COIL DOMAIN-CONTAINING PROTEIN 39"/>
    <property type="match status" value="1"/>
</dbReference>
<dbReference type="PANTHER" id="PTHR18962">
    <property type="entry name" value="COILED-COIL DOMAIN-CONTAINING PROTEIN 39"/>
    <property type="match status" value="1"/>
</dbReference>
<evidence type="ECO:0000256" key="4">
    <source>
        <dbReference type="ARBA" id="ARBA00045182"/>
    </source>
</evidence>
<dbReference type="GO" id="GO:0005576">
    <property type="term" value="C:extracellular region"/>
    <property type="evidence" value="ECO:0007669"/>
    <property type="project" value="GOC"/>
</dbReference>
<evidence type="ECO:0000256" key="3">
    <source>
        <dbReference type="ARBA" id="ARBA00023054"/>
    </source>
</evidence>
<dbReference type="GO" id="GO:0060285">
    <property type="term" value="P:cilium-dependent cell motility"/>
    <property type="evidence" value="ECO:0007669"/>
    <property type="project" value="TreeGrafter"/>
</dbReference>
<accession>A0AAD4UMZ0</accession>
<feature type="coiled-coil region" evidence="5">
    <location>
        <begin position="109"/>
        <end position="136"/>
    </location>
</feature>
<reference evidence="6" key="1">
    <citation type="submission" date="2022-03" db="EMBL/GenBank/DDBJ databases">
        <title>Genomic analyses of argali, domestic sheep and their hybrids provide insights into chromosomal evolution, heterosis and genetic basis of agronomic traits.</title>
        <authorList>
            <person name="Li M."/>
        </authorList>
    </citation>
    <scope>NUCLEOTIDE SEQUENCE</scope>
    <source>
        <strain evidence="6">CAU-MHL-2022a</strain>
        <tissue evidence="6">Skin</tissue>
    </source>
</reference>
<evidence type="ECO:0000256" key="5">
    <source>
        <dbReference type="SAM" id="Coils"/>
    </source>
</evidence>
<gene>
    <name evidence="6" type="ORF">MG293_000491</name>
</gene>
<protein>
    <recommendedName>
        <fullName evidence="2">Coiled-coil domain-containing protein 39</fullName>
    </recommendedName>
</protein>
<organism evidence="6 7">
    <name type="scientific">Ovis ammon polii</name>
    <dbReference type="NCBI Taxonomy" id="230172"/>
    <lineage>
        <taxon>Eukaryota</taxon>
        <taxon>Metazoa</taxon>
        <taxon>Chordata</taxon>
        <taxon>Craniata</taxon>
        <taxon>Vertebrata</taxon>
        <taxon>Euteleostomi</taxon>
        <taxon>Mammalia</taxon>
        <taxon>Eutheria</taxon>
        <taxon>Laurasiatheria</taxon>
        <taxon>Artiodactyla</taxon>
        <taxon>Ruminantia</taxon>
        <taxon>Pecora</taxon>
        <taxon>Bovidae</taxon>
        <taxon>Caprinae</taxon>
        <taxon>Ovis</taxon>
    </lineage>
</organism>
<dbReference type="GO" id="GO:0060287">
    <property type="term" value="P:epithelial cilium movement involved in determination of left/right asymmetry"/>
    <property type="evidence" value="ECO:0007669"/>
    <property type="project" value="TreeGrafter"/>
</dbReference>
<evidence type="ECO:0000256" key="2">
    <source>
        <dbReference type="ARBA" id="ARBA00016725"/>
    </source>
</evidence>
<dbReference type="Proteomes" id="UP001214576">
    <property type="component" value="Unassembled WGS sequence"/>
</dbReference>
<dbReference type="EMBL" id="JAKZEL010000001">
    <property type="protein sequence ID" value="KAI4548161.1"/>
    <property type="molecule type" value="Genomic_DNA"/>
</dbReference>
<evidence type="ECO:0000313" key="6">
    <source>
        <dbReference type="EMBL" id="KAI4548161.1"/>
    </source>
</evidence>
<name>A0AAD4UMZ0_OVIAM</name>
<dbReference type="GO" id="GO:0036159">
    <property type="term" value="P:inner dynein arm assembly"/>
    <property type="evidence" value="ECO:0007669"/>
    <property type="project" value="InterPro"/>
</dbReference>
<evidence type="ECO:0000256" key="1">
    <source>
        <dbReference type="ARBA" id="ARBA00005805"/>
    </source>
</evidence>
<dbReference type="AlphaFoldDB" id="A0AAD4UMZ0"/>
<dbReference type="GO" id="GO:0005930">
    <property type="term" value="C:axoneme"/>
    <property type="evidence" value="ECO:0007669"/>
    <property type="project" value="InterPro"/>
</dbReference>
<keyword evidence="7" id="KW-1185">Reference proteome</keyword>
<comment type="caution">
    <text evidence="6">The sequence shown here is derived from an EMBL/GenBank/DDBJ whole genome shotgun (WGS) entry which is preliminary data.</text>
</comment>
<proteinExistence type="inferred from homology"/>
<sequence length="205" mass="24320">MVTHSSILAWRIPWMEKPVFNFSFHVSAEFHERLSKIDKLKNRYEILTVVMLPPEGEEEKTQAYYVIKSMENTLTVIEHLTNNVKEKVREKQAYVLQLKRETEEQKPKLERVTKQCAKLTKEVRLLKDTKDETLEEQDIKLREVKQLHKIIDEMLVDITQENAEISVILQTYFQQKTAERKENRYVSTVELKFLGGHSDLERSQT</sequence>
<comment type="function">
    <text evidence="4">Required for assembly of dynein regulatory complex (DRC) and inner dynein arm (IDA) complexes, which are responsible for ciliary beat regulation, thereby playing a central role in motility in cilia and flagella. Probably acts together with CCDC40 to form a molecular ruler that determines the 96 nanometer (nm) repeat length and arrangements of components in cilia and flagella. Not required for outer dynein arm complexes assembly.</text>
</comment>